<dbReference type="PANTHER" id="PTHR34309">
    <property type="entry name" value="SLR1406 PROTEIN"/>
    <property type="match status" value="1"/>
</dbReference>
<accession>A0A4R6XEP7</accession>
<dbReference type="EMBL" id="SNZA01000001">
    <property type="protein sequence ID" value="TDR15533.1"/>
    <property type="molecule type" value="Genomic_DNA"/>
</dbReference>
<evidence type="ECO:0000313" key="2">
    <source>
        <dbReference type="Proteomes" id="UP000295729"/>
    </source>
</evidence>
<dbReference type="RefSeq" id="WP_162847535.1">
    <property type="nucleotide sequence ID" value="NZ_SNZA01000001.1"/>
</dbReference>
<dbReference type="Pfam" id="PF03928">
    <property type="entry name" value="HbpS-like"/>
    <property type="match status" value="1"/>
</dbReference>
<name>A0A4R6XEP7_9GAMM</name>
<dbReference type="InterPro" id="IPR038084">
    <property type="entry name" value="PduO/GlcC-like_sf"/>
</dbReference>
<dbReference type="Proteomes" id="UP000295729">
    <property type="component" value="Unassembled WGS sequence"/>
</dbReference>
<dbReference type="InterPro" id="IPR052517">
    <property type="entry name" value="GlcG_carb_metab_protein"/>
</dbReference>
<keyword evidence="2" id="KW-1185">Reference proteome</keyword>
<dbReference type="PANTHER" id="PTHR34309:SF1">
    <property type="entry name" value="PROTEIN GLCG"/>
    <property type="match status" value="1"/>
</dbReference>
<dbReference type="InterPro" id="IPR005624">
    <property type="entry name" value="PduO/GlcC-like"/>
</dbReference>
<organism evidence="1 2">
    <name type="scientific">Marinomonas communis</name>
    <dbReference type="NCBI Taxonomy" id="28254"/>
    <lineage>
        <taxon>Bacteria</taxon>
        <taxon>Pseudomonadati</taxon>
        <taxon>Pseudomonadota</taxon>
        <taxon>Gammaproteobacteria</taxon>
        <taxon>Oceanospirillales</taxon>
        <taxon>Oceanospirillaceae</taxon>
        <taxon>Marinomonas</taxon>
    </lineage>
</organism>
<protein>
    <submittedName>
        <fullName evidence="1">Uncharacterized protein GlcG (DUF336 family)</fullName>
    </submittedName>
</protein>
<dbReference type="SUPFAM" id="SSF143744">
    <property type="entry name" value="GlcG-like"/>
    <property type="match status" value="1"/>
</dbReference>
<sequence>MSETIQISSISLETAQKMANAALAYASSKNFKMNIVVCDHAGHPLVTLRMPGAPLPAYDFAQRKAATAAYYGIPTADWKEKLESRPIVMTGLANHDNVAMFGGGQPIILNGQVVGGIGVAGGNVVQDDECALAGFSVLS</sequence>
<comment type="caution">
    <text evidence="1">The sequence shown here is derived from an EMBL/GenBank/DDBJ whole genome shotgun (WGS) entry which is preliminary data.</text>
</comment>
<gene>
    <name evidence="1" type="ORF">C8D85_0903</name>
</gene>
<reference evidence="1 2" key="1">
    <citation type="submission" date="2019-03" db="EMBL/GenBank/DDBJ databases">
        <title>Genomic Encyclopedia of Type Strains, Phase IV (KMG-IV): sequencing the most valuable type-strain genomes for metagenomic binning, comparative biology and taxonomic classification.</title>
        <authorList>
            <person name="Goeker M."/>
        </authorList>
    </citation>
    <scope>NUCLEOTIDE SEQUENCE [LARGE SCALE GENOMIC DNA]</scope>
    <source>
        <strain evidence="1 2">DSM 5604</strain>
    </source>
</reference>
<dbReference type="Gene3D" id="3.30.450.150">
    <property type="entry name" value="Haem-degrading domain"/>
    <property type="match status" value="1"/>
</dbReference>
<evidence type="ECO:0000313" key="1">
    <source>
        <dbReference type="EMBL" id="TDR15533.1"/>
    </source>
</evidence>
<proteinExistence type="predicted"/>
<dbReference type="AlphaFoldDB" id="A0A4R6XEP7"/>